<comment type="caution">
    <text evidence="1">The sequence shown here is derived from an EMBL/GenBank/DDBJ whole genome shotgun (WGS) entry which is preliminary data.</text>
</comment>
<accession>A0A2N4UNK1</accession>
<gene>
    <name evidence="1" type="ORF">CIK00_17335</name>
</gene>
<dbReference type="RefSeq" id="WP_101769906.1">
    <property type="nucleotide sequence ID" value="NZ_BPPU01000005.1"/>
</dbReference>
<evidence type="ECO:0000313" key="1">
    <source>
        <dbReference type="EMBL" id="PLC56586.1"/>
    </source>
</evidence>
<dbReference type="Proteomes" id="UP000234420">
    <property type="component" value="Unassembled WGS sequence"/>
</dbReference>
<organism evidence="1 2">
    <name type="scientific">Photobacterium carnosum</name>
    <dbReference type="NCBI Taxonomy" id="2023717"/>
    <lineage>
        <taxon>Bacteria</taxon>
        <taxon>Pseudomonadati</taxon>
        <taxon>Pseudomonadota</taxon>
        <taxon>Gammaproteobacteria</taxon>
        <taxon>Vibrionales</taxon>
        <taxon>Vibrionaceae</taxon>
        <taxon>Photobacterium</taxon>
    </lineage>
</organism>
<keyword evidence="2" id="KW-1185">Reference proteome</keyword>
<evidence type="ECO:0000313" key="2">
    <source>
        <dbReference type="Proteomes" id="UP000234420"/>
    </source>
</evidence>
<dbReference type="AlphaFoldDB" id="A0A2N4UNK1"/>
<proteinExistence type="predicted"/>
<sequence length="105" mass="11711">MISFIINHPTVTAFIETYKNTPLLIISEDGQLINRIDAPTHGWDHHQLCMTNTTQHYSSVDIAIDAFLGDQKIGSSNVIDADVIHHNLACFEQENEDDNGGYDAL</sequence>
<dbReference type="EMBL" id="NPIB01000027">
    <property type="protein sequence ID" value="PLC56586.1"/>
    <property type="molecule type" value="Genomic_DNA"/>
</dbReference>
<protein>
    <submittedName>
        <fullName evidence="1">Uncharacterized protein</fullName>
    </submittedName>
</protein>
<reference evidence="1 2" key="1">
    <citation type="journal article" date="2018" name="Syst. Appl. Microbiol.">
        <title>Photobacterium carnosum sp. nov., isolated from spoiled modified atmosphere packaged poultry meat.</title>
        <authorList>
            <person name="Hilgarth M."/>
            <person name="Fuertes S."/>
            <person name="Ehrmann M."/>
            <person name="Vogel R.F."/>
        </authorList>
    </citation>
    <scope>NUCLEOTIDE SEQUENCE [LARGE SCALE GENOMIC DNA]</scope>
    <source>
        <strain evidence="1 2">TMW 2.2021</strain>
    </source>
</reference>
<name>A0A2N4UNK1_9GAMM</name>